<dbReference type="Gene3D" id="3.40.190.10">
    <property type="entry name" value="Periplasmic binding protein-like II"/>
    <property type="match status" value="1"/>
</dbReference>
<dbReference type="PANTHER" id="PTHR43649">
    <property type="entry name" value="ARABINOSE-BINDING PROTEIN-RELATED"/>
    <property type="match status" value="1"/>
</dbReference>
<gene>
    <name evidence="3" type="ORF">ACFPQ4_18755</name>
</gene>
<dbReference type="PANTHER" id="PTHR43649:SF17">
    <property type="entry name" value="ABC TRANSPORTER SOLUTE BINDING PROTEIN-SUGAR TRANSPORT"/>
    <property type="match status" value="1"/>
</dbReference>
<evidence type="ECO:0000313" key="3">
    <source>
        <dbReference type="EMBL" id="MFC5531464.1"/>
    </source>
</evidence>
<dbReference type="InterPro" id="IPR050490">
    <property type="entry name" value="Bact_solute-bd_prot1"/>
</dbReference>
<keyword evidence="1" id="KW-0732">Signal</keyword>
<feature type="chain" id="PRO_5047421793" evidence="1">
    <location>
        <begin position="24"/>
        <end position="517"/>
    </location>
</feature>
<accession>A0ABW0R2J1</accession>
<name>A0ABW0R2J1_9BACL</name>
<dbReference type="Pfam" id="PF12010">
    <property type="entry name" value="DUF3502"/>
    <property type="match status" value="1"/>
</dbReference>
<dbReference type="EMBL" id="JBHSNC010000054">
    <property type="protein sequence ID" value="MFC5531464.1"/>
    <property type="molecule type" value="Genomic_DNA"/>
</dbReference>
<evidence type="ECO:0000313" key="4">
    <source>
        <dbReference type="Proteomes" id="UP001596108"/>
    </source>
</evidence>
<reference evidence="4" key="1">
    <citation type="journal article" date="2019" name="Int. J. Syst. Evol. Microbiol.">
        <title>The Global Catalogue of Microorganisms (GCM) 10K type strain sequencing project: providing services to taxonomists for standard genome sequencing and annotation.</title>
        <authorList>
            <consortium name="The Broad Institute Genomics Platform"/>
            <consortium name="The Broad Institute Genome Sequencing Center for Infectious Disease"/>
            <person name="Wu L."/>
            <person name="Ma J."/>
        </authorList>
    </citation>
    <scope>NUCLEOTIDE SEQUENCE [LARGE SCALE GENOMIC DNA]</scope>
    <source>
        <strain evidence="4">CGMCC 1.18578</strain>
    </source>
</reference>
<feature type="signal peptide" evidence="1">
    <location>
        <begin position="1"/>
        <end position="23"/>
    </location>
</feature>
<evidence type="ECO:0000256" key="1">
    <source>
        <dbReference type="SAM" id="SignalP"/>
    </source>
</evidence>
<keyword evidence="4" id="KW-1185">Reference proteome</keyword>
<organism evidence="3 4">
    <name type="scientific">Cohnella yongneupensis</name>
    <dbReference type="NCBI Taxonomy" id="425006"/>
    <lineage>
        <taxon>Bacteria</taxon>
        <taxon>Bacillati</taxon>
        <taxon>Bacillota</taxon>
        <taxon>Bacilli</taxon>
        <taxon>Bacillales</taxon>
        <taxon>Paenibacillaceae</taxon>
        <taxon>Cohnella</taxon>
    </lineage>
</organism>
<proteinExistence type="predicted"/>
<dbReference type="InterPro" id="IPR022627">
    <property type="entry name" value="DUF3502"/>
</dbReference>
<dbReference type="InterPro" id="IPR006059">
    <property type="entry name" value="SBP"/>
</dbReference>
<dbReference type="RefSeq" id="WP_378113426.1">
    <property type="nucleotide sequence ID" value="NZ_JBHSNC010000054.1"/>
</dbReference>
<feature type="domain" description="DUF3502" evidence="2">
    <location>
        <begin position="447"/>
        <end position="514"/>
    </location>
</feature>
<dbReference type="Pfam" id="PF01547">
    <property type="entry name" value="SBP_bac_1"/>
    <property type="match status" value="1"/>
</dbReference>
<protein>
    <submittedName>
        <fullName evidence="3">ABC transporter substrate-binding protein</fullName>
    </submittedName>
</protein>
<dbReference type="Proteomes" id="UP001596108">
    <property type="component" value="Unassembled WGS sequence"/>
</dbReference>
<evidence type="ECO:0000259" key="2">
    <source>
        <dbReference type="Pfam" id="PF12010"/>
    </source>
</evidence>
<dbReference type="PROSITE" id="PS51257">
    <property type="entry name" value="PROKAR_LIPOPROTEIN"/>
    <property type="match status" value="1"/>
</dbReference>
<sequence>MRKFNRLGFTAISLVMSLGLVLAGCGGGSNEPAAGSTTAPSASSASSGDAASPTLDPVELNLYFLAPQVKDVKLVEDEINKITKAKFNATVKLNFLFWDSYFDKQKLLIASGDPIDLMFTAGWASYSQYVSQKAFLELDDLLDQYGQGIKDNINPAYLKAPKIDNKLYAIPTQKDMASINGVLMNKELVDKYNFDLSTVKTPADFEPFLKVIKENEPDIIPFLNKNDEGATYWANDFMEPLDTKVPVVVTNRGEPEVMNMFENPKYVELVKLQRDWVQKGYINKDISTLQDSTPLKKAKKAFMWVEQLKPGKAEEMEAQLGYPLVQVDAYADLKPIATTGALNGSMLAIPRSSKNPERAMMFINELFTNKELMNLLAWGIEGKHYKKIGENQIDYADGVDATSSGYTGMAQWAMGGNQFLDYLWASEKPDKWDQFKAFNESAEISPNLGWTFNAEPVKNEIATLKAVVTQYNAAITTGTVDYDTYYPKMKTALERAGLQKVMDEVKKQLEAFKATNQ</sequence>
<dbReference type="SUPFAM" id="SSF53850">
    <property type="entry name" value="Periplasmic binding protein-like II"/>
    <property type="match status" value="1"/>
</dbReference>
<comment type="caution">
    <text evidence="3">The sequence shown here is derived from an EMBL/GenBank/DDBJ whole genome shotgun (WGS) entry which is preliminary data.</text>
</comment>